<comment type="caution">
    <text evidence="1">The sequence shown here is derived from an EMBL/GenBank/DDBJ whole genome shotgun (WGS) entry which is preliminary data.</text>
</comment>
<dbReference type="STRING" id="1618436.UV59_C0027G0008"/>
<evidence type="ECO:0000313" key="2">
    <source>
        <dbReference type="Proteomes" id="UP000034543"/>
    </source>
</evidence>
<organism evidence="1 2">
    <name type="scientific">Candidatus Gottesmanbacteria bacterium GW2011_GWA1_43_11</name>
    <dbReference type="NCBI Taxonomy" id="1618436"/>
    <lineage>
        <taxon>Bacteria</taxon>
        <taxon>Candidatus Gottesmaniibacteriota</taxon>
    </lineage>
</organism>
<dbReference type="AlphaFoldDB" id="A0A0G1CEF9"/>
<protein>
    <submittedName>
        <fullName evidence="1">Uncharacterized protein</fullName>
    </submittedName>
</protein>
<proteinExistence type="predicted"/>
<gene>
    <name evidence="1" type="ORF">UV59_C0027G0008</name>
</gene>
<accession>A0A0G1CEF9</accession>
<name>A0A0G1CEF9_9BACT</name>
<dbReference type="EMBL" id="LCFB01000027">
    <property type="protein sequence ID" value="KKS84080.1"/>
    <property type="molecule type" value="Genomic_DNA"/>
</dbReference>
<reference evidence="1 2" key="1">
    <citation type="journal article" date="2015" name="Nature">
        <title>rRNA introns, odd ribosomes, and small enigmatic genomes across a large radiation of phyla.</title>
        <authorList>
            <person name="Brown C.T."/>
            <person name="Hug L.A."/>
            <person name="Thomas B.C."/>
            <person name="Sharon I."/>
            <person name="Castelle C.J."/>
            <person name="Singh A."/>
            <person name="Wilkins M.J."/>
            <person name="Williams K.H."/>
            <person name="Banfield J.F."/>
        </authorList>
    </citation>
    <scope>NUCLEOTIDE SEQUENCE [LARGE SCALE GENOMIC DNA]</scope>
</reference>
<evidence type="ECO:0000313" key="1">
    <source>
        <dbReference type="EMBL" id="KKS84080.1"/>
    </source>
</evidence>
<sequence>MQVIFKIRAAGEKSGDICKTANLRVFQNLVYIVAQDKPIRE</sequence>
<dbReference type="Proteomes" id="UP000034543">
    <property type="component" value="Unassembled WGS sequence"/>
</dbReference>